<sequence length="238" mass="26842">MAEAETAESKKKALELRQFQCVLDVWPDAFPKPVGEIEQPKEPAADIRFRLADGSSYAFEITQLLRSEGKVWVRAREKLIAALKPRLALLLPGVRVGISFDDRPLPRLPEAVERIECLLCPHAEMKEPHVVIRSGLPAFINHVQLWPSDQQVLLSGGDFKVTALVKDQVAECIGRKHRQISRYREYADAVALLIYCPVAPSLAQHAIPAEATGWSFVHDFERVVLYAEENGRQGMIWR</sequence>
<dbReference type="EMBL" id="MDEJ01000017">
    <property type="protein sequence ID" value="PPU98031.1"/>
    <property type="molecule type" value="Genomic_DNA"/>
</dbReference>
<dbReference type="AlphaFoldDB" id="A0A2S7EY07"/>
<comment type="caution">
    <text evidence="1">The sequence shown here is derived from an EMBL/GenBank/DDBJ whole genome shotgun (WGS) entry which is preliminary data.</text>
</comment>
<keyword evidence="2" id="KW-1185">Reference proteome</keyword>
<evidence type="ECO:0000313" key="1">
    <source>
        <dbReference type="EMBL" id="PPU98031.1"/>
    </source>
</evidence>
<protein>
    <submittedName>
        <fullName evidence="1">Uncharacterized protein</fullName>
    </submittedName>
</protein>
<name>A0A2S7EY07_9XANT</name>
<accession>A0A2S7EY07</accession>
<dbReference type="Proteomes" id="UP000239939">
    <property type="component" value="Unassembled WGS sequence"/>
</dbReference>
<dbReference type="OrthoDB" id="5996699at2"/>
<evidence type="ECO:0000313" key="2">
    <source>
        <dbReference type="Proteomes" id="UP000239939"/>
    </source>
</evidence>
<reference evidence="2" key="1">
    <citation type="submission" date="2016-08" db="EMBL/GenBank/DDBJ databases">
        <authorList>
            <person name="Merda D."/>
            <person name="Briand M."/>
            <person name="Taghouti G."/>
            <person name="Carrere S."/>
            <person name="Gouzy J."/>
            <person name="Portier P."/>
            <person name="Jacques M.-A."/>
            <person name="Fischer-Le Saux M."/>
        </authorList>
    </citation>
    <scope>NUCLEOTIDE SEQUENCE [LARGE SCALE GENOMIC DNA]</scope>
    <source>
        <strain evidence="2">CFBP1817</strain>
    </source>
</reference>
<proteinExistence type="predicted"/>
<organism evidence="1 2">
    <name type="scientific">Xanthomonas populi</name>
    <dbReference type="NCBI Taxonomy" id="53414"/>
    <lineage>
        <taxon>Bacteria</taxon>
        <taxon>Pseudomonadati</taxon>
        <taxon>Pseudomonadota</taxon>
        <taxon>Gammaproteobacteria</taxon>
        <taxon>Lysobacterales</taxon>
        <taxon>Lysobacteraceae</taxon>
        <taxon>Xanthomonas</taxon>
    </lineage>
</organism>
<gene>
    <name evidence="1" type="ORF">XpopCFBP1817_04395</name>
</gene>